<reference evidence="3" key="1">
    <citation type="submission" date="2013-07" db="EMBL/GenBank/DDBJ databases">
        <title>Sub-species coevolution in mutualistic symbiosis.</title>
        <authorList>
            <person name="Murfin K."/>
            <person name="Klassen J."/>
            <person name="Lee M."/>
            <person name="Forst S."/>
            <person name="Stock P."/>
            <person name="Goodrich-Blair H."/>
        </authorList>
    </citation>
    <scope>NUCLEOTIDE SEQUENCE [LARGE SCALE GENOMIC DNA]</scope>
    <source>
        <strain evidence="3">Intermedium</strain>
    </source>
</reference>
<sequence length="312" mass="35158">MKIAILRRNGLGDLICTIPLIKFLQRKYPNSKISVFIDSGNYDLANKICPDINIIIIPKGNKYLSIFKTALTFRKEHFDIAISAKPSPMKLNNLFLWLLGAKMRYAVVSPTQWHSKLINHPTTLENILGYHQALKILRTFSPDEKKLSTDFFPVVTPNNKNNQEYPLILFSVSNNRTKSLISNEQLALIACKIAERYPTAKFIISALPNDIHLAENLTLRISKNSQIVISNSLNEFLILLSNMTLIIVGDGGICHLAAALQKKLVALYGVTKPENWAPLATEERCITLYDPEDVNNINLDKVNNAIFSLLEK</sequence>
<dbReference type="SUPFAM" id="SSF53756">
    <property type="entry name" value="UDP-Glycosyltransferase/glycogen phosphorylase"/>
    <property type="match status" value="1"/>
</dbReference>
<dbReference type="HOGENOM" id="CLU_860387_0_0_6"/>
<gene>
    <name evidence="3" type="ORF">XBI1_2030005</name>
</gene>
<proteinExistence type="predicted"/>
<dbReference type="Proteomes" id="UP000028480">
    <property type="component" value="Unassembled WGS sequence"/>
</dbReference>
<evidence type="ECO:0000256" key="1">
    <source>
        <dbReference type="ARBA" id="ARBA00022676"/>
    </source>
</evidence>
<protein>
    <submittedName>
        <fullName evidence="3">Uncharacterized protein</fullName>
    </submittedName>
</protein>
<accession>A0A077QJR9</accession>
<dbReference type="InterPro" id="IPR002201">
    <property type="entry name" value="Glyco_trans_9"/>
</dbReference>
<comment type="caution">
    <text evidence="3">The sequence shown here is derived from an EMBL/GenBank/DDBJ whole genome shotgun (WGS) entry which is preliminary data.</text>
</comment>
<organism evidence="3">
    <name type="scientific">Xenorhabdus bovienii str. Intermedium</name>
    <dbReference type="NCBI Taxonomy" id="1379677"/>
    <lineage>
        <taxon>Bacteria</taxon>
        <taxon>Pseudomonadati</taxon>
        <taxon>Pseudomonadota</taxon>
        <taxon>Gammaproteobacteria</taxon>
        <taxon>Enterobacterales</taxon>
        <taxon>Morganellaceae</taxon>
        <taxon>Xenorhabdus</taxon>
    </lineage>
</organism>
<dbReference type="Gene3D" id="3.40.50.2000">
    <property type="entry name" value="Glycogen Phosphorylase B"/>
    <property type="match status" value="2"/>
</dbReference>
<dbReference type="AlphaFoldDB" id="A0A077QJR9"/>
<name>A0A077QJR9_XENBV</name>
<dbReference type="GO" id="GO:0009244">
    <property type="term" value="P:lipopolysaccharide core region biosynthetic process"/>
    <property type="evidence" value="ECO:0007669"/>
    <property type="project" value="TreeGrafter"/>
</dbReference>
<dbReference type="Pfam" id="PF01075">
    <property type="entry name" value="Glyco_transf_9"/>
    <property type="match status" value="1"/>
</dbReference>
<dbReference type="InterPro" id="IPR051199">
    <property type="entry name" value="LPS_LOS_Heptosyltrfase"/>
</dbReference>
<evidence type="ECO:0000256" key="2">
    <source>
        <dbReference type="ARBA" id="ARBA00022679"/>
    </source>
</evidence>
<dbReference type="PANTHER" id="PTHR30160">
    <property type="entry name" value="TETRAACYLDISACCHARIDE 4'-KINASE-RELATED"/>
    <property type="match status" value="1"/>
</dbReference>
<dbReference type="CDD" id="cd03789">
    <property type="entry name" value="GT9_LPS_heptosyltransferase"/>
    <property type="match status" value="1"/>
</dbReference>
<keyword evidence="1" id="KW-0328">Glycosyltransferase</keyword>
<dbReference type="RefSeq" id="WP_080718760.1">
    <property type="nucleotide sequence ID" value="NZ_CAWLWA010000147.1"/>
</dbReference>
<dbReference type="GO" id="GO:0005829">
    <property type="term" value="C:cytosol"/>
    <property type="evidence" value="ECO:0007669"/>
    <property type="project" value="TreeGrafter"/>
</dbReference>
<evidence type="ECO:0000313" key="3">
    <source>
        <dbReference type="EMBL" id="CDH32606.1"/>
    </source>
</evidence>
<keyword evidence="2" id="KW-0808">Transferase</keyword>
<dbReference type="EMBL" id="CBTB010000117">
    <property type="protein sequence ID" value="CDH32606.1"/>
    <property type="molecule type" value="Genomic_DNA"/>
</dbReference>
<dbReference type="GO" id="GO:0008713">
    <property type="term" value="F:ADP-heptose-lipopolysaccharide heptosyltransferase activity"/>
    <property type="evidence" value="ECO:0007669"/>
    <property type="project" value="TreeGrafter"/>
</dbReference>